<sequence length="132" mass="14601">MLHSPQCPVSIHVDLSIKKPQPVATGRGRNKNLGPYLAAAAMKFGLIGAMTFKGLTLLVGKALMISKIALLLATIVGLKKLFSHQQLASRWHWLYRRYCACVIPLLAPQSGDPCLLRVSVLRHLLKKYCINK</sequence>
<dbReference type="InterPro" id="IPR012464">
    <property type="entry name" value="DUF1676"/>
</dbReference>
<keyword evidence="1" id="KW-1133">Transmembrane helix</keyword>
<dbReference type="PANTHER" id="PTHR21879">
    <property type="entry name" value="FI03362P-RELATED-RELATED"/>
    <property type="match status" value="1"/>
</dbReference>
<dbReference type="OrthoDB" id="6630571at2759"/>
<evidence type="ECO:0000313" key="3">
    <source>
        <dbReference type="Proteomes" id="UP000299102"/>
    </source>
</evidence>
<gene>
    <name evidence="2" type="ORF">EVAR_12266_1</name>
</gene>
<feature type="transmembrane region" description="Helical" evidence="1">
    <location>
        <begin position="58"/>
        <end position="78"/>
    </location>
</feature>
<feature type="transmembrane region" description="Helical" evidence="1">
    <location>
        <begin position="33"/>
        <end position="52"/>
    </location>
</feature>
<keyword evidence="1" id="KW-0472">Membrane</keyword>
<dbReference type="EMBL" id="BGZK01000088">
    <property type="protein sequence ID" value="GBP17556.1"/>
    <property type="molecule type" value="Genomic_DNA"/>
</dbReference>
<protein>
    <submittedName>
        <fullName evidence="2">Uncharacterized protein</fullName>
    </submittedName>
</protein>
<dbReference type="PANTHER" id="PTHR21879:SF3">
    <property type="entry name" value="FI03378P"/>
    <property type="match status" value="1"/>
</dbReference>
<organism evidence="2 3">
    <name type="scientific">Eumeta variegata</name>
    <name type="common">Bagworm moth</name>
    <name type="synonym">Eumeta japonica</name>
    <dbReference type="NCBI Taxonomy" id="151549"/>
    <lineage>
        <taxon>Eukaryota</taxon>
        <taxon>Metazoa</taxon>
        <taxon>Ecdysozoa</taxon>
        <taxon>Arthropoda</taxon>
        <taxon>Hexapoda</taxon>
        <taxon>Insecta</taxon>
        <taxon>Pterygota</taxon>
        <taxon>Neoptera</taxon>
        <taxon>Endopterygota</taxon>
        <taxon>Lepidoptera</taxon>
        <taxon>Glossata</taxon>
        <taxon>Ditrysia</taxon>
        <taxon>Tineoidea</taxon>
        <taxon>Psychidae</taxon>
        <taxon>Oiketicinae</taxon>
        <taxon>Eumeta</taxon>
    </lineage>
</organism>
<dbReference type="AlphaFoldDB" id="A0A4C1TUV3"/>
<proteinExistence type="predicted"/>
<comment type="caution">
    <text evidence="2">The sequence shown here is derived from an EMBL/GenBank/DDBJ whole genome shotgun (WGS) entry which is preliminary data.</text>
</comment>
<accession>A0A4C1TUV3</accession>
<evidence type="ECO:0000313" key="2">
    <source>
        <dbReference type="EMBL" id="GBP17556.1"/>
    </source>
</evidence>
<reference evidence="2 3" key="1">
    <citation type="journal article" date="2019" name="Commun. Biol.">
        <title>The bagworm genome reveals a unique fibroin gene that provides high tensile strength.</title>
        <authorList>
            <person name="Kono N."/>
            <person name="Nakamura H."/>
            <person name="Ohtoshi R."/>
            <person name="Tomita M."/>
            <person name="Numata K."/>
            <person name="Arakawa K."/>
        </authorList>
    </citation>
    <scope>NUCLEOTIDE SEQUENCE [LARGE SCALE GENOMIC DNA]</scope>
</reference>
<dbReference type="GO" id="GO:0016020">
    <property type="term" value="C:membrane"/>
    <property type="evidence" value="ECO:0007669"/>
    <property type="project" value="TreeGrafter"/>
</dbReference>
<keyword evidence="1" id="KW-0812">Transmembrane</keyword>
<evidence type="ECO:0000256" key="1">
    <source>
        <dbReference type="SAM" id="Phobius"/>
    </source>
</evidence>
<keyword evidence="3" id="KW-1185">Reference proteome</keyword>
<name>A0A4C1TUV3_EUMVA</name>
<dbReference type="Proteomes" id="UP000299102">
    <property type="component" value="Unassembled WGS sequence"/>
</dbReference>
<dbReference type="Pfam" id="PF07898">
    <property type="entry name" value="DUF1676"/>
    <property type="match status" value="1"/>
</dbReference>